<gene>
    <name evidence="2" type="ORF">CYJ34_08685</name>
</gene>
<name>A0A2I1M4T5_9FIRM</name>
<keyword evidence="1" id="KW-1133">Transmembrane helix</keyword>
<keyword evidence="3" id="KW-1185">Reference proteome</keyword>
<feature type="transmembrane region" description="Helical" evidence="1">
    <location>
        <begin position="47"/>
        <end position="67"/>
    </location>
</feature>
<evidence type="ECO:0000256" key="1">
    <source>
        <dbReference type="SAM" id="Phobius"/>
    </source>
</evidence>
<proteinExistence type="predicted"/>
<dbReference type="RefSeq" id="WP_101540890.1">
    <property type="nucleotide sequence ID" value="NZ_PKGS01000009.1"/>
</dbReference>
<protein>
    <submittedName>
        <fullName evidence="2">Uncharacterized protein</fullName>
    </submittedName>
</protein>
<organism evidence="2 3">
    <name type="scientific">Anaerococcus octavius</name>
    <dbReference type="NCBI Taxonomy" id="54007"/>
    <lineage>
        <taxon>Bacteria</taxon>
        <taxon>Bacillati</taxon>
        <taxon>Bacillota</taxon>
        <taxon>Tissierellia</taxon>
        <taxon>Tissierellales</taxon>
        <taxon>Peptoniphilaceae</taxon>
        <taxon>Anaerococcus</taxon>
    </lineage>
</organism>
<dbReference type="Proteomes" id="UP000234335">
    <property type="component" value="Unassembled WGS sequence"/>
</dbReference>
<feature type="transmembrane region" description="Helical" evidence="1">
    <location>
        <begin position="143"/>
        <end position="164"/>
    </location>
</feature>
<keyword evidence="1" id="KW-0812">Transmembrane</keyword>
<accession>A0A2I1M4T5</accession>
<feature type="transmembrane region" description="Helical" evidence="1">
    <location>
        <begin position="15"/>
        <end position="35"/>
    </location>
</feature>
<reference evidence="2 3" key="1">
    <citation type="submission" date="2017-12" db="EMBL/GenBank/DDBJ databases">
        <title>Phylogenetic diversity of female urinary microbiome.</title>
        <authorList>
            <person name="Thomas-White K."/>
            <person name="Wolfe A.J."/>
        </authorList>
    </citation>
    <scope>NUCLEOTIDE SEQUENCE [LARGE SCALE GENOMIC DNA]</scope>
    <source>
        <strain evidence="2 3">UMB0119</strain>
    </source>
</reference>
<comment type="caution">
    <text evidence="2">The sequence shown here is derived from an EMBL/GenBank/DDBJ whole genome shotgun (WGS) entry which is preliminary data.</text>
</comment>
<keyword evidence="1" id="KW-0472">Membrane</keyword>
<evidence type="ECO:0000313" key="2">
    <source>
        <dbReference type="EMBL" id="PKZ15146.1"/>
    </source>
</evidence>
<dbReference type="AlphaFoldDB" id="A0A2I1M4T5"/>
<dbReference type="EMBL" id="PKGS01000009">
    <property type="protein sequence ID" value="PKZ15146.1"/>
    <property type="molecule type" value="Genomic_DNA"/>
</dbReference>
<sequence>MNGAINLLKTEIKTYFRYSLIFAGISIVLGTILGLMTKGSNTSLENIRASIGGLIFLSTLILVLTSGTESLVKTNKLGINFANTRKDVILATLLKDILGIIIFGLIAYLALYYLMPRPIDQSGVFFVTRVVYEKFRFTSLGELLLYFTMIVSLISIIPMIFYILKFKDYLIYGLQGTAGYLVVSSGNFIQNIPNYSIITLIIFVLVQIIRAIIIKKVDRY</sequence>
<feature type="transmembrane region" description="Helical" evidence="1">
    <location>
        <begin position="88"/>
        <end position="115"/>
    </location>
</feature>
<evidence type="ECO:0000313" key="3">
    <source>
        <dbReference type="Proteomes" id="UP000234335"/>
    </source>
</evidence>
<feature type="transmembrane region" description="Helical" evidence="1">
    <location>
        <begin position="195"/>
        <end position="213"/>
    </location>
</feature>